<dbReference type="AlphaFoldDB" id="A0A9P4E0N4"/>
<dbReference type="GO" id="GO:0003677">
    <property type="term" value="F:DNA binding"/>
    <property type="evidence" value="ECO:0007669"/>
    <property type="project" value="InterPro"/>
</dbReference>
<dbReference type="CDD" id="cd09126">
    <property type="entry name" value="PLDc_C_DEXD_like"/>
    <property type="match status" value="1"/>
</dbReference>
<dbReference type="Gene3D" id="3.30.870.10">
    <property type="entry name" value="Endonuclease Chain A"/>
    <property type="match status" value="1"/>
</dbReference>
<evidence type="ECO:0000313" key="2">
    <source>
        <dbReference type="EMBL" id="KAA5499911.1"/>
    </source>
</evidence>
<dbReference type="GO" id="GO:0005524">
    <property type="term" value="F:ATP binding"/>
    <property type="evidence" value="ECO:0007669"/>
    <property type="project" value="InterPro"/>
</dbReference>
<sequence>MDADTIMRRLHELEEENKRLRSLLAEHGIPFEACVHDGNLAVPQYSKLTSSSVSLSLQEKVGLFQSLFKGREDVFAKRWHSETTKKSGYQPVCEREWNREFCDKRKYKCSECPNRKFAPLSYEHIFNHLAGKDNYGRDVVGLYPMLNDNTCYFLCTDFDDKSCEHGYQNDVLAFVGVCKEWRVPCYIERSRSGNGAHVWVFFDTAIAAIKARRLGKSILSEAMNKDVYLSFKSYDRFFPNQDTLPDGGLGNLVALPLQGQARRKGNSVFVDENFQPYPDQWTFLLGIQKLSEATVDDILQKHTSVLGELTKSSEGKPWEIPKPETIDQSDFPSSMTLTRANMLYVPLACLSAKVINYLKRMAAFHNPEFYAKQGMRLSTYDVPRIISCSELTDNYIALPRGCEDDVVETLEANNVEYFIDDKICHGRNIDVSFKGELRKEQQQAMTFMLSHPVGTLSATTAFGKTVFAIAMIAQRKVNTLILVHRKSLLDQWKKQLNDFLEINEVITDNSKRRKSHLSPIGELCSGKDSLHGLIDIALIQSCLENNEVKPFVRDYGMVIVDECHHVSSVSFEQVLKQVNAHYVYGLTATPIRKDGHQPIIFMQCGKIRYTADAKSQMDRQGFVRILIPRFTSFRNVSPDTKTYTQTIEALSTDKVRNNLIIEDVKTVIAEGRTPIILTNLTSHVRILTELLQPHAMHVVSLVGADSAKEKNMAMEKLDKIADSDSLVIIATGKYIGEGFDYPRLDTLFLALPISWKGNIAQYAGRLHRDYDGKNEVRIYDYVDIRVPLCDSMYRKRLRGYASVGYGVPKPTGGNNVSKQELIYDGQTFSEPFRQDLLAAKHSIVISCQKIKFKYTPRLLSLLRELMTNGIEVVVCIKEQGYIENELRENGIDVQCDENLSVQCAIIDKNTVWYGSINFFRYNTEENNVMRIVDSAIANELLDIICG</sequence>
<organism evidence="2 3">
    <name type="scientific">Bacteroides caccae</name>
    <dbReference type="NCBI Taxonomy" id="47678"/>
    <lineage>
        <taxon>Bacteria</taxon>
        <taxon>Pseudomonadati</taxon>
        <taxon>Bacteroidota</taxon>
        <taxon>Bacteroidia</taxon>
        <taxon>Bacteroidales</taxon>
        <taxon>Bacteroidaceae</taxon>
        <taxon>Bacteroides</taxon>
    </lineage>
</organism>
<feature type="domain" description="Helicase ATP-binding" evidence="1">
    <location>
        <begin position="445"/>
        <end position="608"/>
    </location>
</feature>
<dbReference type="CDD" id="cd17926">
    <property type="entry name" value="DEXHc_RE"/>
    <property type="match status" value="1"/>
</dbReference>
<dbReference type="EMBL" id="VVYD01000006">
    <property type="protein sequence ID" value="KAA5499911.1"/>
    <property type="molecule type" value="Genomic_DNA"/>
</dbReference>
<dbReference type="GO" id="GO:0016787">
    <property type="term" value="F:hydrolase activity"/>
    <property type="evidence" value="ECO:0007669"/>
    <property type="project" value="InterPro"/>
</dbReference>
<keyword evidence="2" id="KW-0067">ATP-binding</keyword>
<name>A0A9P4E0N4_9BACE</name>
<dbReference type="Pfam" id="PF04851">
    <property type="entry name" value="ResIII"/>
    <property type="match status" value="1"/>
</dbReference>
<dbReference type="Gene3D" id="3.40.50.300">
    <property type="entry name" value="P-loop containing nucleotide triphosphate hydrolases"/>
    <property type="match status" value="2"/>
</dbReference>
<dbReference type="InterPro" id="IPR006935">
    <property type="entry name" value="Helicase/UvrB_N"/>
</dbReference>
<reference evidence="2 3" key="1">
    <citation type="journal article" date="2019" name="Nat. Med.">
        <title>A library of human gut bacterial isolates paired with longitudinal multiomics data enables mechanistic microbiome research.</title>
        <authorList>
            <person name="Poyet M."/>
            <person name="Groussin M."/>
            <person name="Gibbons S.M."/>
            <person name="Avila-Pacheco J."/>
            <person name="Jiang X."/>
            <person name="Kearney S.M."/>
            <person name="Perrotta A.R."/>
            <person name="Berdy B."/>
            <person name="Zhao S."/>
            <person name="Lieberman T.D."/>
            <person name="Swanson P.K."/>
            <person name="Smith M."/>
            <person name="Roesemann S."/>
            <person name="Alexander J.E."/>
            <person name="Rich S.A."/>
            <person name="Livny J."/>
            <person name="Vlamakis H."/>
            <person name="Clish C."/>
            <person name="Bullock K."/>
            <person name="Deik A."/>
            <person name="Scott J."/>
            <person name="Pierce K.A."/>
            <person name="Xavier R.J."/>
            <person name="Alm E.J."/>
        </authorList>
    </citation>
    <scope>NUCLEOTIDE SEQUENCE [LARGE SCALE GENOMIC DNA]</scope>
    <source>
        <strain evidence="2 3">BIOML-A19</strain>
    </source>
</reference>
<comment type="caution">
    <text evidence="2">The sequence shown here is derived from an EMBL/GenBank/DDBJ whole genome shotgun (WGS) entry which is preliminary data.</text>
</comment>
<gene>
    <name evidence="2" type="ORF">F2Y31_09230</name>
</gene>
<dbReference type="InterPro" id="IPR054347">
    <property type="entry name" value="TOTE_primase"/>
</dbReference>
<dbReference type="Pfam" id="PF22548">
    <property type="entry name" value="AEP-TOTE"/>
    <property type="match status" value="1"/>
</dbReference>
<dbReference type="InterPro" id="IPR050742">
    <property type="entry name" value="Helicase_Restrict-Modif_Enz"/>
</dbReference>
<dbReference type="InterPro" id="IPR014001">
    <property type="entry name" value="Helicase_ATP-bd"/>
</dbReference>
<accession>A0A9P4E0N4</accession>
<keyword evidence="2" id="KW-0547">Nucleotide-binding</keyword>
<proteinExistence type="predicted"/>
<evidence type="ECO:0000259" key="1">
    <source>
        <dbReference type="PROSITE" id="PS51192"/>
    </source>
</evidence>
<evidence type="ECO:0000313" key="3">
    <source>
        <dbReference type="Proteomes" id="UP000368418"/>
    </source>
</evidence>
<keyword evidence="2" id="KW-0378">Hydrolase</keyword>
<dbReference type="SUPFAM" id="SSF52540">
    <property type="entry name" value="P-loop containing nucleoside triphosphate hydrolases"/>
    <property type="match status" value="2"/>
</dbReference>
<keyword evidence="2" id="KW-0347">Helicase</keyword>
<dbReference type="PANTHER" id="PTHR47396:SF1">
    <property type="entry name" value="ATP-DEPENDENT HELICASE IRC3-RELATED"/>
    <property type="match status" value="1"/>
</dbReference>
<dbReference type="PANTHER" id="PTHR47396">
    <property type="entry name" value="TYPE I RESTRICTION ENZYME ECOKI R PROTEIN"/>
    <property type="match status" value="1"/>
</dbReference>
<protein>
    <submittedName>
        <fullName evidence="2">DEAD/DEAH box helicase</fullName>
    </submittedName>
</protein>
<dbReference type="Proteomes" id="UP000368418">
    <property type="component" value="Unassembled WGS sequence"/>
</dbReference>
<dbReference type="SMART" id="SM00487">
    <property type="entry name" value="DEXDc"/>
    <property type="match status" value="1"/>
</dbReference>
<dbReference type="RefSeq" id="WP_149882711.1">
    <property type="nucleotide sequence ID" value="NZ_CACRTB010000023.1"/>
</dbReference>
<dbReference type="GO" id="GO:0005829">
    <property type="term" value="C:cytosol"/>
    <property type="evidence" value="ECO:0007669"/>
    <property type="project" value="TreeGrafter"/>
</dbReference>
<dbReference type="PROSITE" id="PS51192">
    <property type="entry name" value="HELICASE_ATP_BIND_1"/>
    <property type="match status" value="1"/>
</dbReference>
<dbReference type="GO" id="GO:0004386">
    <property type="term" value="F:helicase activity"/>
    <property type="evidence" value="ECO:0007669"/>
    <property type="project" value="UniProtKB-KW"/>
</dbReference>
<dbReference type="CDD" id="cd18785">
    <property type="entry name" value="SF2_C"/>
    <property type="match status" value="1"/>
</dbReference>
<dbReference type="InterPro" id="IPR027417">
    <property type="entry name" value="P-loop_NTPase"/>
</dbReference>
<dbReference type="SUPFAM" id="SSF56024">
    <property type="entry name" value="Phospholipase D/nuclease"/>
    <property type="match status" value="1"/>
</dbReference>